<evidence type="ECO:0000313" key="2">
    <source>
        <dbReference type="EMBL" id="KAK5996245.1"/>
    </source>
</evidence>
<dbReference type="Proteomes" id="UP001338125">
    <property type="component" value="Unassembled WGS sequence"/>
</dbReference>
<keyword evidence="3" id="KW-1185">Reference proteome</keyword>
<dbReference type="EMBL" id="JAVFKD010000004">
    <property type="protein sequence ID" value="KAK5996245.1"/>
    <property type="molecule type" value="Genomic_DNA"/>
</dbReference>
<comment type="caution">
    <text evidence="2">The sequence shown here is derived from an EMBL/GenBank/DDBJ whole genome shotgun (WGS) entry which is preliminary data.</text>
</comment>
<reference evidence="2 3" key="1">
    <citation type="submission" date="2024-01" db="EMBL/GenBank/DDBJ databases">
        <title>Complete genome of Cladobotryum mycophilum ATHUM6906.</title>
        <authorList>
            <person name="Christinaki A.C."/>
            <person name="Myridakis A.I."/>
            <person name="Kouvelis V.N."/>
        </authorList>
    </citation>
    <scope>NUCLEOTIDE SEQUENCE [LARGE SCALE GENOMIC DNA]</scope>
    <source>
        <strain evidence="2 3">ATHUM6906</strain>
    </source>
</reference>
<proteinExistence type="predicted"/>
<gene>
    <name evidence="2" type="ORF">PT974_04677</name>
</gene>
<feature type="signal peptide" evidence="1">
    <location>
        <begin position="1"/>
        <end position="20"/>
    </location>
</feature>
<sequence length="266" mass="29630">MKTTSLISSVLLLGANTVFANNGIPNNAFTDNNGLAAAQAAAPMWHMASGTCMPSAAEDGQGYQTNGVDSDNCNINALAHGCPQQPNWQGTNTHYGNVAGEPFSTIPTYWAVKKCGDQWKIIYYVYFKKDTGHMSDWEGIVIAFNSNDGGNSYTRNSLGMEQDGKHPWVNYGDINDTFDGTDDWANFQQKNRDHPKVYFGKWHHSAHTDWHTTTFKGTCPPTSDTDFRNADYQFWSRDNLRHVSVLNPSWNWGKASSPANIDICTW</sequence>
<evidence type="ECO:0000256" key="1">
    <source>
        <dbReference type="SAM" id="SignalP"/>
    </source>
</evidence>
<evidence type="ECO:0000313" key="3">
    <source>
        <dbReference type="Proteomes" id="UP001338125"/>
    </source>
</evidence>
<feature type="chain" id="PRO_5046419725" evidence="1">
    <location>
        <begin position="21"/>
        <end position="266"/>
    </location>
</feature>
<organism evidence="2 3">
    <name type="scientific">Cladobotryum mycophilum</name>
    <dbReference type="NCBI Taxonomy" id="491253"/>
    <lineage>
        <taxon>Eukaryota</taxon>
        <taxon>Fungi</taxon>
        <taxon>Dikarya</taxon>
        <taxon>Ascomycota</taxon>
        <taxon>Pezizomycotina</taxon>
        <taxon>Sordariomycetes</taxon>
        <taxon>Hypocreomycetidae</taxon>
        <taxon>Hypocreales</taxon>
        <taxon>Hypocreaceae</taxon>
        <taxon>Cladobotryum</taxon>
    </lineage>
</organism>
<name>A0ABR0SWT7_9HYPO</name>
<protein>
    <submittedName>
        <fullName evidence="2">Uncharacterized protein</fullName>
    </submittedName>
</protein>
<keyword evidence="1" id="KW-0732">Signal</keyword>
<accession>A0ABR0SWT7</accession>